<keyword evidence="4" id="KW-1133">Transmembrane helix</keyword>
<feature type="domain" description="Malectin-like" evidence="6">
    <location>
        <begin position="1"/>
        <end position="103"/>
    </location>
</feature>
<dbReference type="EMBL" id="KE623086">
    <property type="protein sequence ID" value="EXC44932.1"/>
    <property type="molecule type" value="Genomic_DNA"/>
</dbReference>
<protein>
    <recommendedName>
        <fullName evidence="6">Malectin-like domain-containing protein</fullName>
    </recommendedName>
</protein>
<dbReference type="Pfam" id="PF12819">
    <property type="entry name" value="Malectin_like"/>
    <property type="match status" value="1"/>
</dbReference>
<organism evidence="7 8">
    <name type="scientific">Morus notabilis</name>
    <dbReference type="NCBI Taxonomy" id="981085"/>
    <lineage>
        <taxon>Eukaryota</taxon>
        <taxon>Viridiplantae</taxon>
        <taxon>Streptophyta</taxon>
        <taxon>Embryophyta</taxon>
        <taxon>Tracheophyta</taxon>
        <taxon>Spermatophyta</taxon>
        <taxon>Magnoliopsida</taxon>
        <taxon>eudicotyledons</taxon>
        <taxon>Gunneridae</taxon>
        <taxon>Pentapetalae</taxon>
        <taxon>rosids</taxon>
        <taxon>fabids</taxon>
        <taxon>Rosales</taxon>
        <taxon>Moraceae</taxon>
        <taxon>Moreae</taxon>
        <taxon>Morus</taxon>
    </lineage>
</organism>
<dbReference type="STRING" id="981085.W9SE51"/>
<dbReference type="InterPro" id="IPR024788">
    <property type="entry name" value="Malectin-like_Carb-bd_dom"/>
</dbReference>
<dbReference type="PANTHER" id="PTHR45631">
    <property type="entry name" value="OS07G0107800 PROTEIN-RELATED"/>
    <property type="match status" value="1"/>
</dbReference>
<keyword evidence="3" id="KW-0732">Signal</keyword>
<reference evidence="8" key="1">
    <citation type="submission" date="2013-01" db="EMBL/GenBank/DDBJ databases">
        <title>Draft Genome Sequence of a Mulberry Tree, Morus notabilis C.K. Schneid.</title>
        <authorList>
            <person name="He N."/>
            <person name="Zhao S."/>
        </authorList>
    </citation>
    <scope>NUCLEOTIDE SEQUENCE</scope>
</reference>
<evidence type="ECO:0000256" key="4">
    <source>
        <dbReference type="ARBA" id="ARBA00022989"/>
    </source>
</evidence>
<name>W9SE51_9ROSA</name>
<evidence type="ECO:0000313" key="7">
    <source>
        <dbReference type="EMBL" id="EXC44932.1"/>
    </source>
</evidence>
<comment type="subcellular location">
    <subcellularLocation>
        <location evidence="1">Membrane</location>
        <topology evidence="1">Single-pass membrane protein</topology>
    </subcellularLocation>
</comment>
<evidence type="ECO:0000256" key="2">
    <source>
        <dbReference type="ARBA" id="ARBA00022692"/>
    </source>
</evidence>
<evidence type="ECO:0000256" key="5">
    <source>
        <dbReference type="ARBA" id="ARBA00023136"/>
    </source>
</evidence>
<dbReference type="Proteomes" id="UP000030645">
    <property type="component" value="Unassembled WGS sequence"/>
</dbReference>
<dbReference type="GO" id="GO:0016020">
    <property type="term" value="C:membrane"/>
    <property type="evidence" value="ECO:0007669"/>
    <property type="project" value="UniProtKB-SubCell"/>
</dbReference>
<dbReference type="AlphaFoldDB" id="W9SE51"/>
<keyword evidence="8" id="KW-1185">Reference proteome</keyword>
<evidence type="ECO:0000259" key="6">
    <source>
        <dbReference type="Pfam" id="PF12819"/>
    </source>
</evidence>
<keyword evidence="5" id="KW-0472">Membrane</keyword>
<evidence type="ECO:0000256" key="1">
    <source>
        <dbReference type="ARBA" id="ARBA00004167"/>
    </source>
</evidence>
<gene>
    <name evidence="7" type="ORF">L484_000269</name>
</gene>
<evidence type="ECO:0000256" key="3">
    <source>
        <dbReference type="ARBA" id="ARBA00022729"/>
    </source>
</evidence>
<sequence>MIRARFMYGNYDNKGQAPTFDLYLGVDFWGTIITQYAFVKVDREIVFFPNSDDHIDVCLVNTGYGIPFISVLELRPWHNETYVSETGALRLGSRYDLNPSVNQVLRLASLEFFLFFSFLFSKEVSFLIIILFRCINKYCTLLCASKFYKKKKGLYTLWVLLH</sequence>
<accession>W9SE51</accession>
<keyword evidence="2" id="KW-0812">Transmembrane</keyword>
<evidence type="ECO:0000313" key="8">
    <source>
        <dbReference type="Proteomes" id="UP000030645"/>
    </source>
</evidence>
<proteinExistence type="predicted"/>
<dbReference type="PANTHER" id="PTHR45631:SF202">
    <property type="entry name" value="SENESCENCE-INDUCED RECEPTOR-LIKE SERINE_THREONINE-PROTEIN KINASE"/>
    <property type="match status" value="1"/>
</dbReference>